<protein>
    <recommendedName>
        <fullName evidence="1">Enolase C-terminal domain-containing protein</fullName>
    </recommendedName>
</protein>
<dbReference type="PANTHER" id="PTHR48080">
    <property type="entry name" value="D-GALACTONATE DEHYDRATASE-RELATED"/>
    <property type="match status" value="1"/>
</dbReference>
<evidence type="ECO:0000313" key="2">
    <source>
        <dbReference type="EMBL" id="SVB13545.1"/>
    </source>
</evidence>
<evidence type="ECO:0000259" key="1">
    <source>
        <dbReference type="Pfam" id="PF13378"/>
    </source>
</evidence>
<dbReference type="Gene3D" id="3.20.20.120">
    <property type="entry name" value="Enolase-like C-terminal domain"/>
    <property type="match status" value="1"/>
</dbReference>
<sequence length="123" mass="13803">PGRFYGMAEWITEYATDFLRGDVAVTGGITPMIKLANLAEAFNMKCEIHHGGNSLNNVANLHITMAVPNCEFFEFFPCTGANMFGLIEDIKFDNGYVQAPTKPGLGYEIDWEQLRKKTLETFE</sequence>
<dbReference type="InterPro" id="IPR029065">
    <property type="entry name" value="Enolase_C-like"/>
</dbReference>
<organism evidence="2">
    <name type="scientific">marine metagenome</name>
    <dbReference type="NCBI Taxonomy" id="408172"/>
    <lineage>
        <taxon>unclassified sequences</taxon>
        <taxon>metagenomes</taxon>
        <taxon>ecological metagenomes</taxon>
    </lineage>
</organism>
<proteinExistence type="predicted"/>
<gene>
    <name evidence="2" type="ORF">METZ01_LOCUS166399</name>
</gene>
<feature type="domain" description="Enolase C-terminal" evidence="1">
    <location>
        <begin position="4"/>
        <end position="112"/>
    </location>
</feature>
<feature type="non-terminal residue" evidence="2">
    <location>
        <position position="1"/>
    </location>
</feature>
<accession>A0A382BID5</accession>
<dbReference type="AlphaFoldDB" id="A0A382BID5"/>
<dbReference type="Pfam" id="PF13378">
    <property type="entry name" value="MR_MLE_C"/>
    <property type="match status" value="1"/>
</dbReference>
<name>A0A382BID5_9ZZZZ</name>
<reference evidence="2" key="1">
    <citation type="submission" date="2018-05" db="EMBL/GenBank/DDBJ databases">
        <authorList>
            <person name="Lanie J.A."/>
            <person name="Ng W.-L."/>
            <person name="Kazmierczak K.M."/>
            <person name="Andrzejewski T.M."/>
            <person name="Davidsen T.M."/>
            <person name="Wayne K.J."/>
            <person name="Tettelin H."/>
            <person name="Glass J.I."/>
            <person name="Rusch D."/>
            <person name="Podicherti R."/>
            <person name="Tsui H.-C.T."/>
            <person name="Winkler M.E."/>
        </authorList>
    </citation>
    <scope>NUCLEOTIDE SEQUENCE</scope>
</reference>
<dbReference type="PANTHER" id="PTHR48080:SF2">
    <property type="entry name" value="D-GALACTONATE DEHYDRATASE"/>
    <property type="match status" value="1"/>
</dbReference>
<dbReference type="InterPro" id="IPR034593">
    <property type="entry name" value="DgoD-like"/>
</dbReference>
<dbReference type="EMBL" id="UINC01029948">
    <property type="protein sequence ID" value="SVB13545.1"/>
    <property type="molecule type" value="Genomic_DNA"/>
</dbReference>
<dbReference type="InterPro" id="IPR036849">
    <property type="entry name" value="Enolase-like_C_sf"/>
</dbReference>
<dbReference type="SUPFAM" id="SSF51604">
    <property type="entry name" value="Enolase C-terminal domain-like"/>
    <property type="match status" value="1"/>
</dbReference>